<dbReference type="AlphaFoldDB" id="A0A286UX80"/>
<feature type="compositionally biased region" description="Polar residues" evidence="11">
    <location>
        <begin position="970"/>
        <end position="982"/>
    </location>
</feature>
<evidence type="ECO:0000256" key="11">
    <source>
        <dbReference type="SAM" id="MobiDB-lite"/>
    </source>
</evidence>
<feature type="transmembrane region" description="Helical" evidence="10">
    <location>
        <begin position="811"/>
        <end position="830"/>
    </location>
</feature>
<dbReference type="Pfam" id="PF02386">
    <property type="entry name" value="TrkH"/>
    <property type="match status" value="1"/>
</dbReference>
<dbReference type="InParanoid" id="A0A286UX80"/>
<feature type="compositionally biased region" description="Low complexity" evidence="11">
    <location>
        <begin position="249"/>
        <end position="261"/>
    </location>
</feature>
<dbReference type="GO" id="GO:1990573">
    <property type="term" value="P:potassium ion import across plasma membrane"/>
    <property type="evidence" value="ECO:0007669"/>
    <property type="project" value="TreeGrafter"/>
</dbReference>
<keyword evidence="3 10" id="KW-0813">Transport</keyword>
<keyword evidence="7 10" id="KW-1133">Transmembrane helix</keyword>
<keyword evidence="4 10" id="KW-0633">Potassium transport</keyword>
<keyword evidence="6 10" id="KW-0630">Potassium</keyword>
<dbReference type="OrthoDB" id="9999863at2759"/>
<feature type="compositionally biased region" description="Basic and acidic residues" evidence="11">
    <location>
        <begin position="957"/>
        <end position="969"/>
    </location>
</feature>
<feature type="region of interest" description="Disordered" evidence="11">
    <location>
        <begin position="215"/>
        <end position="453"/>
    </location>
</feature>
<dbReference type="Proteomes" id="UP000217199">
    <property type="component" value="Unassembled WGS sequence"/>
</dbReference>
<feature type="transmembrane region" description="Helical" evidence="10">
    <location>
        <begin position="747"/>
        <end position="767"/>
    </location>
</feature>
<dbReference type="FunCoup" id="A0A286UX80">
    <property type="interactions" value="67"/>
</dbReference>
<comment type="caution">
    <text evidence="12">The sequence shown here is derived from an EMBL/GenBank/DDBJ whole genome shotgun (WGS) entry which is preliminary data.</text>
</comment>
<dbReference type="InterPro" id="IPR003445">
    <property type="entry name" value="Cat_transpt"/>
</dbReference>
<feature type="transmembrane region" description="Helical" evidence="10">
    <location>
        <begin position="685"/>
        <end position="705"/>
    </location>
</feature>
<feature type="compositionally biased region" description="Basic and acidic residues" evidence="11">
    <location>
        <begin position="435"/>
        <end position="447"/>
    </location>
</feature>
<evidence type="ECO:0000256" key="2">
    <source>
        <dbReference type="ARBA" id="ARBA00009137"/>
    </source>
</evidence>
<evidence type="ECO:0000313" key="13">
    <source>
        <dbReference type="Proteomes" id="UP000217199"/>
    </source>
</evidence>
<evidence type="ECO:0000256" key="6">
    <source>
        <dbReference type="ARBA" id="ARBA00022958"/>
    </source>
</evidence>
<evidence type="ECO:0000256" key="10">
    <source>
        <dbReference type="PIRNR" id="PIRNR002450"/>
    </source>
</evidence>
<feature type="compositionally biased region" description="Low complexity" evidence="11">
    <location>
        <begin position="353"/>
        <end position="365"/>
    </location>
</feature>
<dbReference type="InterPro" id="IPR051143">
    <property type="entry name" value="TrkH_K-transport"/>
</dbReference>
<feature type="compositionally biased region" description="Basic and acidic residues" evidence="11">
    <location>
        <begin position="237"/>
        <end position="248"/>
    </location>
</feature>
<dbReference type="GO" id="GO:0140107">
    <property type="term" value="F:high-affinity potassium ion transmembrane transporter activity"/>
    <property type="evidence" value="ECO:0007669"/>
    <property type="project" value="TreeGrafter"/>
</dbReference>
<reference evidence="12 13" key="1">
    <citation type="journal article" date="2017" name="Mol. Ecol.">
        <title>Comparative and population genomic landscape of Phellinus noxius: A hypervariable fungus causing root rot in trees.</title>
        <authorList>
            <person name="Chung C.L."/>
            <person name="Lee T.J."/>
            <person name="Akiba M."/>
            <person name="Lee H.H."/>
            <person name="Kuo T.H."/>
            <person name="Liu D."/>
            <person name="Ke H.M."/>
            <person name="Yokoi T."/>
            <person name="Roa M.B."/>
            <person name="Lu M.J."/>
            <person name="Chang Y.Y."/>
            <person name="Ann P.J."/>
            <person name="Tsai J.N."/>
            <person name="Chen C.Y."/>
            <person name="Tzean S.S."/>
            <person name="Ota Y."/>
            <person name="Hattori T."/>
            <person name="Sahashi N."/>
            <person name="Liou R.F."/>
            <person name="Kikuchi T."/>
            <person name="Tsai I.J."/>
        </authorList>
    </citation>
    <scope>NUCLEOTIDE SEQUENCE [LARGE SCALE GENOMIC DNA]</scope>
    <source>
        <strain evidence="12 13">FFPRI411160</strain>
    </source>
</reference>
<dbReference type="GO" id="GO:0030007">
    <property type="term" value="P:intracellular potassium ion homeostasis"/>
    <property type="evidence" value="ECO:0007669"/>
    <property type="project" value="UniProtKB-UniRule"/>
</dbReference>
<feature type="compositionally biased region" description="Basic and acidic residues" evidence="11">
    <location>
        <begin position="381"/>
        <end position="396"/>
    </location>
</feature>
<evidence type="ECO:0000256" key="4">
    <source>
        <dbReference type="ARBA" id="ARBA00022538"/>
    </source>
</evidence>
<feature type="compositionally biased region" description="Low complexity" evidence="11">
    <location>
        <begin position="287"/>
        <end position="300"/>
    </location>
</feature>
<organism evidence="12 13">
    <name type="scientific">Pyrrhoderma noxium</name>
    <dbReference type="NCBI Taxonomy" id="2282107"/>
    <lineage>
        <taxon>Eukaryota</taxon>
        <taxon>Fungi</taxon>
        <taxon>Dikarya</taxon>
        <taxon>Basidiomycota</taxon>
        <taxon>Agaricomycotina</taxon>
        <taxon>Agaricomycetes</taxon>
        <taxon>Hymenochaetales</taxon>
        <taxon>Hymenochaetaceae</taxon>
        <taxon>Pyrrhoderma</taxon>
    </lineage>
</organism>
<gene>
    <name evidence="12" type="ORF">PNOK_0123600</name>
</gene>
<feature type="transmembrane region" description="Helical" evidence="10">
    <location>
        <begin position="52"/>
        <end position="73"/>
    </location>
</feature>
<feature type="compositionally biased region" description="Polar residues" evidence="11">
    <location>
        <begin position="405"/>
        <end position="424"/>
    </location>
</feature>
<name>A0A286UX80_9AGAM</name>
<dbReference type="NCBIfam" id="TIGR00934">
    <property type="entry name" value="2a38euk"/>
    <property type="match status" value="1"/>
</dbReference>
<feature type="transmembrane region" description="Helical" evidence="10">
    <location>
        <begin position="20"/>
        <end position="40"/>
    </location>
</feature>
<feature type="transmembrane region" description="Helical" evidence="10">
    <location>
        <begin position="717"/>
        <end position="741"/>
    </location>
</feature>
<feature type="region of interest" description="Disordered" evidence="11">
    <location>
        <begin position="912"/>
        <end position="999"/>
    </location>
</feature>
<feature type="transmembrane region" description="Helical" evidence="10">
    <location>
        <begin position="622"/>
        <end position="647"/>
    </location>
</feature>
<evidence type="ECO:0000256" key="1">
    <source>
        <dbReference type="ARBA" id="ARBA00004141"/>
    </source>
</evidence>
<keyword evidence="8 10" id="KW-0406">Ion transport</keyword>
<comment type="subcellular location">
    <subcellularLocation>
        <location evidence="1">Membrane</location>
        <topology evidence="1">Multi-pass membrane protein</topology>
    </subcellularLocation>
</comment>
<comment type="similarity">
    <text evidence="2 10">Belongs to the TrkH potassium transport family.</text>
</comment>
<feature type="transmembrane region" description="Helical" evidence="10">
    <location>
        <begin position="591"/>
        <end position="610"/>
    </location>
</feature>
<feature type="transmembrane region" description="Helical" evidence="10">
    <location>
        <begin position="79"/>
        <end position="100"/>
    </location>
</feature>
<feature type="compositionally biased region" description="Acidic residues" evidence="11">
    <location>
        <begin position="920"/>
        <end position="946"/>
    </location>
</feature>
<evidence type="ECO:0000256" key="8">
    <source>
        <dbReference type="ARBA" id="ARBA00023065"/>
    </source>
</evidence>
<keyword evidence="13" id="KW-1185">Reference proteome</keyword>
<dbReference type="InterPro" id="IPR015958">
    <property type="entry name" value="Trk1_fungi"/>
</dbReference>
<dbReference type="InterPro" id="IPR004773">
    <property type="entry name" value="K/Na_transp_Trk1/HKT1"/>
</dbReference>
<evidence type="ECO:0000256" key="7">
    <source>
        <dbReference type="ARBA" id="ARBA00022989"/>
    </source>
</evidence>
<dbReference type="EMBL" id="NBII01000001">
    <property type="protein sequence ID" value="PAV24168.1"/>
    <property type="molecule type" value="Genomic_DNA"/>
</dbReference>
<evidence type="ECO:0000256" key="9">
    <source>
        <dbReference type="ARBA" id="ARBA00023136"/>
    </source>
</evidence>
<proteinExistence type="inferred from homology"/>
<keyword evidence="9 10" id="KW-0472">Membrane</keyword>
<evidence type="ECO:0000313" key="12">
    <source>
        <dbReference type="EMBL" id="PAV24168.1"/>
    </source>
</evidence>
<accession>A0A286UX80</accession>
<keyword evidence="5 10" id="KW-0812">Transmembrane</keyword>
<feature type="transmembrane region" description="Helical" evidence="10">
    <location>
        <begin position="547"/>
        <end position="571"/>
    </location>
</feature>
<dbReference type="PANTHER" id="PTHR31064">
    <property type="entry name" value="POTASSIUM TRANSPORT PROTEIN DDB_G0292412-RELATED"/>
    <property type="match status" value="1"/>
</dbReference>
<feature type="compositionally biased region" description="Basic and acidic residues" evidence="11">
    <location>
        <begin position="321"/>
        <end position="336"/>
    </location>
</feature>
<protein>
    <recommendedName>
        <fullName evidence="10">Potassium transport protein</fullName>
    </recommendedName>
</protein>
<dbReference type="STRING" id="2282107.A0A286UX80"/>
<evidence type="ECO:0000256" key="3">
    <source>
        <dbReference type="ARBA" id="ARBA00022448"/>
    </source>
</evidence>
<sequence>MARHKPWMTLNHLKRHLNFFRIHVLFFTFTPLIFSAIFYAANGENHVSYIDALFNCVSAVTVCGLATVDISSLTGFQQALLFFQSAIGSPVVVSWVMVFIRRRYFAKRFQYIIETELNRRRRILESGDTSTENGAWGRRLSRVFTRTFTNTELPRPQPVQLEQQLSPVVEEKEIANKGKQRKEKKFDFFHRKSLRLSKLRPDMIRRMDDVLKPIDPNGIISEPTELPATPAPTPIPDNEKQGHVHDNSESNSRSSNGDSPNTESSTITVVPSTDNNVNVPAPIIARTSTIQTQLIPTQTQGPSRVGGSGIPLGHTLTVEFRTPDRSDRNERNEGLLRGRRPSRSRDRRPSIVGNTNNAASSSGTNYPGYASSYYGGQTSRSPDRLEVPVVHDDRDGPTGVPMTRRTATILTHRSHLSQRSQGSLHSAGKASKQGKARDSEKERDRRGTNTMHRGYGGFPYPPVLIARLLKKLFPNLEKRFVRTLTIPRTQTIQTQVGAAGDVLDTDNARFVKYISFNAVVGRNSKFHLLTASNLEELGGVEYRALTALLYLVAFYYLFTQLLAFTVIAPYISQPRWEETFVPPAVHKKVVPAWFAAFQVVSAFTNTGMSLSDSSMTPYQKAYPMIVFMIGLILAGNTAFPIFLRFMIWTFTKLVPKNSRVNETLHFLLDHPRRCFVYLFPSHQTWFLLTVLLILNGTDWFFFLVLDIGNSAFEAIPIGVRFIIGLLQATAVRAAGFATISLSQLAPAVQALYVMMMYISVYPIALSVRSTNVYEEKSLGVFDEEEESEPNTEGDRITVWGRYLSWHARRQLAFDMWWLGLAFFVLCIIERSKIQDEQNLQWFTLFSIIFELISAYGDVGLSLGVPYANFSFSGALTPGSKLIVCAVMLRGRHRGLPVAIDRAVMLPIEFKKAPGAPDNPNAEEDDSEEDNTCNDNVDEEDPSEEIEESRSSVGGSPLREEIPLKEEDNTNKNPNQEKVNSGEGSPLKGRTSFDSYFYYT</sequence>
<evidence type="ECO:0000256" key="5">
    <source>
        <dbReference type="ARBA" id="ARBA00022692"/>
    </source>
</evidence>
<dbReference type="PANTHER" id="PTHR31064:SF30">
    <property type="entry name" value="HIGH-AFFINITY POTASSIUM TRANSPORT PROTEIN-RELATED"/>
    <property type="match status" value="1"/>
</dbReference>
<dbReference type="PIRSF" id="PIRSF002450">
    <property type="entry name" value="K+_transpter_TRK"/>
    <property type="match status" value="1"/>
</dbReference>
<dbReference type="GO" id="GO:0005886">
    <property type="term" value="C:plasma membrane"/>
    <property type="evidence" value="ECO:0007669"/>
    <property type="project" value="InterPro"/>
</dbReference>
<feature type="compositionally biased region" description="Polar residues" evidence="11">
    <location>
        <begin position="262"/>
        <end position="278"/>
    </location>
</feature>